<dbReference type="STRING" id="1229662.W3WZK6"/>
<dbReference type="GeneID" id="19274136"/>
<name>W3WZK6_PESFW</name>
<dbReference type="eggNOG" id="ENOG502STHF">
    <property type="taxonomic scope" value="Eukaryota"/>
</dbReference>
<evidence type="ECO:0008006" key="3">
    <source>
        <dbReference type="Google" id="ProtNLM"/>
    </source>
</evidence>
<accession>W3WZK6</accession>
<proteinExistence type="predicted"/>
<evidence type="ECO:0000313" key="1">
    <source>
        <dbReference type="EMBL" id="ETS79270.1"/>
    </source>
</evidence>
<dbReference type="AlphaFoldDB" id="W3WZK6"/>
<dbReference type="RefSeq" id="XP_007835895.1">
    <property type="nucleotide sequence ID" value="XM_007837704.1"/>
</dbReference>
<sequence length="610" mass="69590">MLSAFSEQPGLGPATRESTDASIHQRLTIELHLLIIEHLERDDFAAYLRVCRAWRHAGLSDDVWPRFADACLPGLKERIRLESENDQSIIQSDLFRRSLMLICRRSHGKFTTVFENNLRLDTEDYFQLDTSLSVLEGGVHSYDDYLDADFTKKLARHIEVNELMGEETDLESTKRLLWYSHGRIAWTSTVPRRPLLIVIDELRTRIRKAYSFPGHTTSDVVYETALGDQLFVMTSGHKMCIWHMERDTCTSVTLPLPLTRCSTEGERVLAVTTNAEVYMWMAESGMQKIDMSSVTGYKHGYLEKCYFGYFGPGDLGPPLQASLCLSPLGHFAEFGARPRLSYIDSFDFIMHPYKANTIFMAAFHDKALVVYEFNDGSWKAHHAPKTIKVSHAYLRHILLRKTSSHGDYVLCEISLRASWSNEQKARQLGICCPKSGGDVEISISFNIYTKAFSIARHHFRGHYLPTSSKMLNKAYSIWNQQLVHISSFPHSFDILAIGECQQDSDFQHNRRQVKVRNDLSLSSSVSKSLIVLHDFKESGQDSHQQDIEFYLDRSGVSSAKHFWQGEKLPKDKSGVMKSACQKTYVLGDDEYLILTRGDGVYTVHGFDKGF</sequence>
<keyword evidence="2" id="KW-1185">Reference proteome</keyword>
<dbReference type="EMBL" id="KI912114">
    <property type="protein sequence ID" value="ETS79270.1"/>
    <property type="molecule type" value="Genomic_DNA"/>
</dbReference>
<dbReference type="Proteomes" id="UP000030651">
    <property type="component" value="Unassembled WGS sequence"/>
</dbReference>
<dbReference type="KEGG" id="pfy:PFICI_09123"/>
<dbReference type="OrthoDB" id="4605713at2759"/>
<dbReference type="HOGENOM" id="CLU_447662_0_0_1"/>
<dbReference type="InParanoid" id="W3WZK6"/>
<evidence type="ECO:0000313" key="2">
    <source>
        <dbReference type="Proteomes" id="UP000030651"/>
    </source>
</evidence>
<dbReference type="SUPFAM" id="SSF81383">
    <property type="entry name" value="F-box domain"/>
    <property type="match status" value="1"/>
</dbReference>
<protein>
    <recommendedName>
        <fullName evidence="3">F-box domain-containing protein</fullName>
    </recommendedName>
</protein>
<dbReference type="InterPro" id="IPR036047">
    <property type="entry name" value="F-box-like_dom_sf"/>
</dbReference>
<organism evidence="1 2">
    <name type="scientific">Pestalotiopsis fici (strain W106-1 / CGMCC3.15140)</name>
    <dbReference type="NCBI Taxonomy" id="1229662"/>
    <lineage>
        <taxon>Eukaryota</taxon>
        <taxon>Fungi</taxon>
        <taxon>Dikarya</taxon>
        <taxon>Ascomycota</taxon>
        <taxon>Pezizomycotina</taxon>
        <taxon>Sordariomycetes</taxon>
        <taxon>Xylariomycetidae</taxon>
        <taxon>Amphisphaeriales</taxon>
        <taxon>Sporocadaceae</taxon>
        <taxon>Pestalotiopsis</taxon>
    </lineage>
</organism>
<gene>
    <name evidence="1" type="ORF">PFICI_09123</name>
</gene>
<reference evidence="2" key="1">
    <citation type="journal article" date="2015" name="BMC Genomics">
        <title>Genomic and transcriptomic analysis of the endophytic fungus Pestalotiopsis fici reveals its lifestyle and high potential for synthesis of natural products.</title>
        <authorList>
            <person name="Wang X."/>
            <person name="Zhang X."/>
            <person name="Liu L."/>
            <person name="Xiang M."/>
            <person name="Wang W."/>
            <person name="Sun X."/>
            <person name="Che Y."/>
            <person name="Guo L."/>
            <person name="Liu G."/>
            <person name="Guo L."/>
            <person name="Wang C."/>
            <person name="Yin W.B."/>
            <person name="Stadler M."/>
            <person name="Zhang X."/>
            <person name="Liu X."/>
        </authorList>
    </citation>
    <scope>NUCLEOTIDE SEQUENCE [LARGE SCALE GENOMIC DNA]</scope>
    <source>
        <strain evidence="2">W106-1 / CGMCC3.15140</strain>
    </source>
</reference>